<keyword evidence="2 6" id="KW-0285">Flavoprotein</keyword>
<reference evidence="8" key="3">
    <citation type="submission" date="2020-10" db="EMBL/GenBank/DDBJ databases">
        <authorList>
            <person name="Scholz U."/>
            <person name="Mascher M."/>
            <person name="Fiebig A."/>
        </authorList>
    </citation>
    <scope>NUCLEOTIDE SEQUENCE [LARGE SCALE GENOMIC DNA]</scope>
    <source>
        <strain evidence="8">cv. Morex</strain>
    </source>
</reference>
<evidence type="ECO:0000313" key="9">
    <source>
        <dbReference type="Proteomes" id="UP000011116"/>
    </source>
</evidence>
<dbReference type="InterPro" id="IPR020946">
    <property type="entry name" value="Flavin_mOase-like"/>
</dbReference>
<dbReference type="GO" id="GO:0050661">
    <property type="term" value="F:NADP binding"/>
    <property type="evidence" value="ECO:0007669"/>
    <property type="project" value="InterPro"/>
</dbReference>
<dbReference type="InterPro" id="IPR036188">
    <property type="entry name" value="FAD/NAD-bd_sf"/>
</dbReference>
<evidence type="ECO:0000256" key="2">
    <source>
        <dbReference type="ARBA" id="ARBA00022630"/>
    </source>
</evidence>
<dbReference type="Pfam" id="PF00743">
    <property type="entry name" value="FMO-like"/>
    <property type="match status" value="2"/>
</dbReference>
<sequence>MPSRSLRVAVIGAGAAGLVAARELRREGHAPVVFERTDGVGGTWVYEADADASASPEPPGGPRRRSNLYASLRTNLPRESMGFLDFPFVAGADCDIRRFPGHAEVLRYLQSFARRFDLHGLVRLETEVVRVSREASGASWRVRYTRKASGGEKREAEEEVFDAVVVCNGHYSQPHFADVAGVDAWPGKQLHSTSYRVPEPFHGQVVVVIGCGPSGTDISRDIAGVAKEVHLASRSAFAATSDKLPGHANMWLHSEIECVQEDGSVVFHDGSRVKADVIMHCTGYKYNIPFLNSDATVSVDGNCVEPLYKHVFPPKAAPQLSFIGLPLKVIPFPLFELQSHWVAGILSGRFQLPSEEEMMRDVTAFYSRLGARGWPRRYTHRLRDREFENEDWLAEQCRRDGPEEWRREMFAAAIEVMGERPETYRDEWDGGDYDHLLAQANRDFAAHLPAPLWP</sequence>
<dbReference type="EMBL" id="AK355167">
    <property type="protein sequence ID" value="BAJ86386.1"/>
    <property type="molecule type" value="mRNA"/>
</dbReference>
<keyword evidence="4" id="KW-0521">NADP</keyword>
<comment type="similarity">
    <text evidence="1 6">Belongs to the FMO family.</text>
</comment>
<organism evidence="7">
    <name type="scientific">Hordeum vulgare subsp. vulgare</name>
    <name type="common">Domesticated barley</name>
    <dbReference type="NCBI Taxonomy" id="112509"/>
    <lineage>
        <taxon>Eukaryota</taxon>
        <taxon>Viridiplantae</taxon>
        <taxon>Streptophyta</taxon>
        <taxon>Embryophyta</taxon>
        <taxon>Tracheophyta</taxon>
        <taxon>Spermatophyta</taxon>
        <taxon>Magnoliopsida</taxon>
        <taxon>Liliopsida</taxon>
        <taxon>Poales</taxon>
        <taxon>Poaceae</taxon>
        <taxon>BOP clade</taxon>
        <taxon>Pooideae</taxon>
        <taxon>Triticodae</taxon>
        <taxon>Triticeae</taxon>
        <taxon>Hordeinae</taxon>
        <taxon>Hordeum</taxon>
    </lineage>
</organism>
<keyword evidence="6" id="KW-0503">Monooxygenase</keyword>
<dbReference type="Gramene" id="HORVU.MOREX.r3.6HG0569600.1">
    <property type="protein sequence ID" value="HORVU.MOREX.r3.6HG0569600.1"/>
    <property type="gene ID" value="HORVU.MOREX.r3.6HG0569600"/>
</dbReference>
<reference evidence="8" key="4">
    <citation type="submission" date="2022-01" db="UniProtKB">
        <authorList>
            <consortium name="EnsemblPlants"/>
        </authorList>
    </citation>
    <scope>IDENTIFICATION</scope>
    <source>
        <strain evidence="8">subsp. vulgare</strain>
    </source>
</reference>
<dbReference type="EC" id="1.-.-.-" evidence="6"/>
<dbReference type="FunFam" id="3.50.50.60:FF:000099">
    <property type="entry name" value="Flavin-containing monooxygenase"/>
    <property type="match status" value="1"/>
</dbReference>
<dbReference type="RefSeq" id="XP_044951871.1">
    <property type="nucleotide sequence ID" value="XM_045095936.1"/>
</dbReference>
<dbReference type="GO" id="GO:0004497">
    <property type="term" value="F:monooxygenase activity"/>
    <property type="evidence" value="ECO:0000318"/>
    <property type="project" value="GO_Central"/>
</dbReference>
<reference evidence="7" key="1">
    <citation type="journal article" date="2011" name="Plant Physiol.">
        <title>Comprehensive sequence analysis of 24,783 barley full-length cDNAs derived from 12 clone libraries.</title>
        <authorList>
            <person name="Matsumoto T."/>
            <person name="Tanaka T."/>
            <person name="Sakai H."/>
            <person name="Amano N."/>
            <person name="Kanamori H."/>
            <person name="Kurita K."/>
            <person name="Kikuta A."/>
            <person name="Kamiya K."/>
            <person name="Yamamoto M."/>
            <person name="Ikawa H."/>
            <person name="Fujii N."/>
            <person name="Hori K."/>
            <person name="Itoh T."/>
            <person name="Sato K."/>
        </authorList>
    </citation>
    <scope>NUCLEOTIDE SEQUENCE</scope>
    <source>
        <tissue evidence="7">Leaf</tissue>
    </source>
</reference>
<name>F2CU65_HORVV</name>
<evidence type="ECO:0000256" key="4">
    <source>
        <dbReference type="ARBA" id="ARBA00022857"/>
    </source>
</evidence>
<dbReference type="InterPro" id="IPR000960">
    <property type="entry name" value="Flavin_mOase"/>
</dbReference>
<evidence type="ECO:0000256" key="3">
    <source>
        <dbReference type="ARBA" id="ARBA00022827"/>
    </source>
</evidence>
<dbReference type="Gramene" id="HORVU.MOREX.r2.6HG0472100.1">
    <property type="protein sequence ID" value="HORVU.MOREX.r2.6HG0472100.1"/>
    <property type="gene ID" value="HORVU.MOREX.r2.6HG0472100"/>
</dbReference>
<dbReference type="Proteomes" id="UP000011116">
    <property type="component" value="Chromosome 6H"/>
</dbReference>
<protein>
    <recommendedName>
        <fullName evidence="6">Flavin-containing monooxygenase</fullName>
        <ecNumber evidence="6">1.-.-.-</ecNumber>
    </recommendedName>
</protein>
<gene>
    <name evidence="8" type="primary">LOC123402075</name>
</gene>
<evidence type="ECO:0000313" key="7">
    <source>
        <dbReference type="EMBL" id="BAJ86386.1"/>
    </source>
</evidence>
<evidence type="ECO:0000256" key="5">
    <source>
        <dbReference type="ARBA" id="ARBA00023002"/>
    </source>
</evidence>
<keyword evidence="5 6" id="KW-0560">Oxidoreductase</keyword>
<reference evidence="9" key="2">
    <citation type="journal article" date="2012" name="Nature">
        <title>A physical, genetic and functional sequence assembly of the barley genome.</title>
        <authorList>
            <consortium name="The International Barley Genome Sequencing Consortium"/>
            <person name="Mayer K.F."/>
            <person name="Waugh R."/>
            <person name="Brown J.W."/>
            <person name="Schulman A."/>
            <person name="Langridge P."/>
            <person name="Platzer M."/>
            <person name="Fincher G.B."/>
            <person name="Muehlbauer G.J."/>
            <person name="Sato K."/>
            <person name="Close T.J."/>
            <person name="Wise R.P."/>
            <person name="Stein N."/>
        </authorList>
    </citation>
    <scope>NUCLEOTIDE SEQUENCE [LARGE SCALE GENOMIC DNA]</scope>
    <source>
        <strain evidence="9">cv. Morex</strain>
    </source>
</reference>
<dbReference type="PANTHER" id="PTHR23023">
    <property type="entry name" value="DIMETHYLANILINE MONOOXYGENASE"/>
    <property type="match status" value="1"/>
</dbReference>
<dbReference type="AlphaFoldDB" id="F2CU65"/>
<dbReference type="GeneID" id="123402075"/>
<keyword evidence="9" id="KW-1185">Reference proteome</keyword>
<dbReference type="InterPro" id="IPR050346">
    <property type="entry name" value="FMO-like"/>
</dbReference>
<dbReference type="PRINTS" id="PR00370">
    <property type="entry name" value="FMOXYGENASE"/>
</dbReference>
<dbReference type="EnsemblPlants" id="HORVU.MOREX.r3.6HG0569600.1">
    <property type="protein sequence ID" value="HORVU.MOREX.r3.6HG0569600.1"/>
    <property type="gene ID" value="HORVU.MOREX.r3.6HG0569600"/>
</dbReference>
<dbReference type="GO" id="GO:0004499">
    <property type="term" value="F:N,N-dimethylaniline monooxygenase activity"/>
    <property type="evidence" value="ECO:0007669"/>
    <property type="project" value="InterPro"/>
</dbReference>
<dbReference type="SMR" id="F2CU65"/>
<accession>F2CU65</accession>
<comment type="cofactor">
    <cofactor evidence="6">
        <name>FAD</name>
        <dbReference type="ChEBI" id="CHEBI:57692"/>
    </cofactor>
</comment>
<dbReference type="SUPFAM" id="SSF51905">
    <property type="entry name" value="FAD/NAD(P)-binding domain"/>
    <property type="match status" value="2"/>
</dbReference>
<proteinExistence type="evidence at transcript level"/>
<evidence type="ECO:0000313" key="8">
    <source>
        <dbReference type="EnsemblPlants" id="HORVU.MOREX.r3.6HG0569600.1"/>
    </source>
</evidence>
<dbReference type="Gene3D" id="3.50.50.60">
    <property type="entry name" value="FAD/NAD(P)-binding domain"/>
    <property type="match status" value="2"/>
</dbReference>
<dbReference type="GO" id="GO:0050660">
    <property type="term" value="F:flavin adenine dinucleotide binding"/>
    <property type="evidence" value="ECO:0007669"/>
    <property type="project" value="InterPro"/>
</dbReference>
<keyword evidence="3 6" id="KW-0274">FAD</keyword>
<evidence type="ECO:0000256" key="6">
    <source>
        <dbReference type="RuleBase" id="RU361177"/>
    </source>
</evidence>
<evidence type="ECO:0000256" key="1">
    <source>
        <dbReference type="ARBA" id="ARBA00009183"/>
    </source>
</evidence>